<dbReference type="InterPro" id="IPR051419">
    <property type="entry name" value="Lys/N-term_MeTrsfase_sf"/>
</dbReference>
<dbReference type="Proteomes" id="UP000070133">
    <property type="component" value="Unassembled WGS sequence"/>
</dbReference>
<comment type="similarity">
    <text evidence="1">Belongs to the methyltransferase superfamily.</text>
</comment>
<protein>
    <recommendedName>
        <fullName evidence="6">Methyltransferase domain-containing protein</fullName>
    </recommendedName>
</protein>
<dbReference type="SUPFAM" id="SSF53335">
    <property type="entry name" value="S-adenosyl-L-methionine-dependent methyltransferases"/>
    <property type="match status" value="1"/>
</dbReference>
<reference evidence="4 5" key="1">
    <citation type="submission" date="2015-07" db="EMBL/GenBank/DDBJ databases">
        <title>Comparative genomics of the Sigatoka disease complex on banana suggests a link between parallel evolutionary changes in Pseudocercospora fijiensis and Pseudocercospora eumusae and increased virulence on the banana host.</title>
        <authorList>
            <person name="Chang T.-C."/>
            <person name="Salvucci A."/>
            <person name="Crous P.W."/>
            <person name="Stergiopoulos I."/>
        </authorList>
    </citation>
    <scope>NUCLEOTIDE SEQUENCE [LARGE SCALE GENOMIC DNA]</scope>
    <source>
        <strain evidence="4 5">CBS 114824</strain>
    </source>
</reference>
<evidence type="ECO:0000256" key="1">
    <source>
        <dbReference type="ARBA" id="ARBA00008361"/>
    </source>
</evidence>
<evidence type="ECO:0008006" key="6">
    <source>
        <dbReference type="Google" id="ProtNLM"/>
    </source>
</evidence>
<sequence length="164" mass="18224">MGADEEGKALATPEFWNTRYKNSNGSTPTHEWFRSFSALKPFFETHLLTPTPATTNPRILHLGSGDSTIPFDLASLGYKPQLCIDFSQIVIDLMKSQTPADAGIEWKCADVRDLRNEIPCAGEFDVAFDKGTLDAMIHGSPWCPPEDVVENAKRYLSEVSGMRE</sequence>
<organism evidence="4 5">
    <name type="scientific">Pseudocercospora eumusae</name>
    <dbReference type="NCBI Taxonomy" id="321146"/>
    <lineage>
        <taxon>Eukaryota</taxon>
        <taxon>Fungi</taxon>
        <taxon>Dikarya</taxon>
        <taxon>Ascomycota</taxon>
        <taxon>Pezizomycotina</taxon>
        <taxon>Dothideomycetes</taxon>
        <taxon>Dothideomycetidae</taxon>
        <taxon>Mycosphaerellales</taxon>
        <taxon>Mycosphaerellaceae</taxon>
        <taxon>Pseudocercospora</taxon>
    </lineage>
</organism>
<dbReference type="InterPro" id="IPR029063">
    <property type="entry name" value="SAM-dependent_MTases_sf"/>
</dbReference>
<dbReference type="AlphaFoldDB" id="A0A139H6T6"/>
<dbReference type="GO" id="GO:0032259">
    <property type="term" value="P:methylation"/>
    <property type="evidence" value="ECO:0007669"/>
    <property type="project" value="UniProtKB-KW"/>
</dbReference>
<dbReference type="EMBL" id="LFZN01000120">
    <property type="protein sequence ID" value="KXS98176.1"/>
    <property type="molecule type" value="Genomic_DNA"/>
</dbReference>
<evidence type="ECO:0000313" key="4">
    <source>
        <dbReference type="EMBL" id="KXS98176.1"/>
    </source>
</evidence>
<evidence type="ECO:0000313" key="5">
    <source>
        <dbReference type="Proteomes" id="UP000070133"/>
    </source>
</evidence>
<evidence type="ECO:0000256" key="2">
    <source>
        <dbReference type="ARBA" id="ARBA00022603"/>
    </source>
</evidence>
<dbReference type="PANTHER" id="PTHR12176">
    <property type="entry name" value="SAM-DEPENDENT METHYLTRANSFERASE SUPERFAMILY PROTEIN"/>
    <property type="match status" value="1"/>
</dbReference>
<gene>
    <name evidence="4" type="ORF">AC578_6401</name>
</gene>
<comment type="caution">
    <text evidence="4">The sequence shown here is derived from an EMBL/GenBank/DDBJ whole genome shotgun (WGS) entry which is preliminary data.</text>
</comment>
<dbReference type="CDD" id="cd02440">
    <property type="entry name" value="AdoMet_MTases"/>
    <property type="match status" value="1"/>
</dbReference>
<dbReference type="OrthoDB" id="411785at2759"/>
<keyword evidence="3" id="KW-0808">Transferase</keyword>
<dbReference type="GO" id="GO:0008168">
    <property type="term" value="F:methyltransferase activity"/>
    <property type="evidence" value="ECO:0007669"/>
    <property type="project" value="UniProtKB-KW"/>
</dbReference>
<keyword evidence="5" id="KW-1185">Reference proteome</keyword>
<proteinExistence type="inferred from homology"/>
<dbReference type="Gene3D" id="3.40.50.150">
    <property type="entry name" value="Vaccinia Virus protein VP39"/>
    <property type="match status" value="1"/>
</dbReference>
<evidence type="ECO:0000256" key="3">
    <source>
        <dbReference type="ARBA" id="ARBA00022679"/>
    </source>
</evidence>
<name>A0A139H6T6_9PEZI</name>
<keyword evidence="2" id="KW-0489">Methyltransferase</keyword>
<accession>A0A139H6T6</accession>
<dbReference type="PANTHER" id="PTHR12176:SF80">
    <property type="entry name" value="EEF1A LYSINE METHYLTRANSFERASE 4"/>
    <property type="match status" value="1"/>
</dbReference>